<reference evidence="3 4" key="1">
    <citation type="submission" date="2017-08" db="EMBL/GenBank/DDBJ databases">
        <title>Infants hospitalized years apart are colonized by the same room-sourced microbial strains.</title>
        <authorList>
            <person name="Brooks B."/>
            <person name="Olm M.R."/>
            <person name="Firek B.A."/>
            <person name="Baker R."/>
            <person name="Thomas B.C."/>
            <person name="Morowitz M.J."/>
            <person name="Banfield J.F."/>
        </authorList>
    </citation>
    <scope>NUCLEOTIDE SEQUENCE [LARGE SCALE GENOMIC DNA]</scope>
    <source>
        <strain evidence="3">S2_005_001_R2_27</strain>
    </source>
</reference>
<feature type="region of interest" description="Disordered" evidence="1">
    <location>
        <begin position="254"/>
        <end position="274"/>
    </location>
</feature>
<keyword evidence="2" id="KW-0472">Membrane</keyword>
<proteinExistence type="predicted"/>
<feature type="compositionally biased region" description="Basic and acidic residues" evidence="1">
    <location>
        <begin position="212"/>
        <end position="225"/>
    </location>
</feature>
<gene>
    <name evidence="3" type="ORF">DI549_07585</name>
</gene>
<protein>
    <recommendedName>
        <fullName evidence="5">HAMP domain-containing protein</fullName>
    </recommendedName>
</protein>
<dbReference type="AlphaFoldDB" id="A0A2W5R4V6"/>
<evidence type="ECO:0000313" key="3">
    <source>
        <dbReference type="EMBL" id="PZQ83709.1"/>
    </source>
</evidence>
<evidence type="ECO:0008006" key="5">
    <source>
        <dbReference type="Google" id="ProtNLM"/>
    </source>
</evidence>
<feature type="transmembrane region" description="Helical" evidence="2">
    <location>
        <begin position="174"/>
        <end position="195"/>
    </location>
</feature>
<comment type="caution">
    <text evidence="3">The sequence shown here is derived from an EMBL/GenBank/DDBJ whole genome shotgun (WGS) entry which is preliminary data.</text>
</comment>
<evidence type="ECO:0000256" key="2">
    <source>
        <dbReference type="SAM" id="Phobius"/>
    </source>
</evidence>
<keyword evidence="2" id="KW-0812">Transmembrane</keyword>
<organism evidence="3 4">
    <name type="scientific">Ancylobacter novellus</name>
    <name type="common">Thiobacillus novellus</name>
    <dbReference type="NCBI Taxonomy" id="921"/>
    <lineage>
        <taxon>Bacteria</taxon>
        <taxon>Pseudomonadati</taxon>
        <taxon>Pseudomonadota</taxon>
        <taxon>Alphaproteobacteria</taxon>
        <taxon>Hyphomicrobiales</taxon>
        <taxon>Xanthobacteraceae</taxon>
        <taxon>Ancylobacter</taxon>
    </lineage>
</organism>
<sequence>MRTSLHATSHVTVALLVSLAFVLVLATLLNYSKFLTTYTELADRRIALVSQWARDSVEVLLNLGLELKGLQAAPEILAQAKSRYPYVENISLFDGSNGRILYSTSSELVGKLAPTEWLARQAVSREATWHIDGTDPAIAGIRLDSSFLKGVGGIAIVYSTGESHRKIAMMRERLVVTALAVFAAFALIAVIFALIATRGMRRTLSGLTDALDPDHGEPTEMRGRALPDPMRGPTAAFRHAAATANLELAQAEQELADAAPSKVREDRPAGGAGR</sequence>
<feature type="region of interest" description="Disordered" evidence="1">
    <location>
        <begin position="209"/>
        <end position="234"/>
    </location>
</feature>
<keyword evidence="2" id="KW-1133">Transmembrane helix</keyword>
<evidence type="ECO:0000313" key="4">
    <source>
        <dbReference type="Proteomes" id="UP000248887"/>
    </source>
</evidence>
<dbReference type="Proteomes" id="UP000248887">
    <property type="component" value="Unassembled WGS sequence"/>
</dbReference>
<name>A0A2W5R4V6_ANCNO</name>
<feature type="transmembrane region" description="Helical" evidence="2">
    <location>
        <begin position="12"/>
        <end position="31"/>
    </location>
</feature>
<evidence type="ECO:0000256" key="1">
    <source>
        <dbReference type="SAM" id="MobiDB-lite"/>
    </source>
</evidence>
<accession>A0A2W5R4V6</accession>
<dbReference type="EMBL" id="QFQD01000017">
    <property type="protein sequence ID" value="PZQ83709.1"/>
    <property type="molecule type" value="Genomic_DNA"/>
</dbReference>